<comment type="subcellular location">
    <subcellularLocation>
        <location evidence="1">Cell membrane</location>
        <topology evidence="1">Multi-pass membrane protein</topology>
    </subcellularLocation>
</comment>
<protein>
    <recommendedName>
        <fullName evidence="11">G-protein coupled receptors family 1 profile domain-containing protein</fullName>
    </recommendedName>
</protein>
<dbReference type="PANTHER" id="PTHR24229">
    <property type="entry name" value="NEUROPEPTIDES RECEPTOR"/>
    <property type="match status" value="1"/>
</dbReference>
<dbReference type="Pfam" id="PF00001">
    <property type="entry name" value="7tm_1"/>
    <property type="match status" value="2"/>
</dbReference>
<keyword evidence="13" id="KW-1185">Reference proteome</keyword>
<dbReference type="GO" id="GO:0004930">
    <property type="term" value="F:G protein-coupled receptor activity"/>
    <property type="evidence" value="ECO:0007669"/>
    <property type="project" value="UniProtKB-KW"/>
</dbReference>
<dbReference type="GeneTree" id="ENSGT01130000278323"/>
<dbReference type="PANTHER" id="PTHR24229:SF112">
    <property type="entry name" value="CHEMOKINE-LIKE RECEPTOR 1"/>
    <property type="match status" value="1"/>
</dbReference>
<sequence length="352" mass="39839">MFRLAEWPRGTHTHGTMGILQDDCSRFNSTLSGSLTEKNGTSHILSGNATAALYLFIVCIGVPANLLVLVVCLLKPFKSNVTSVYIGNLAGADVLLLSILPFFALEKLWSSWIFGRSWCKFCSFVTMHSFYTSVFSLAALSVDRYIAVVWPISAPRWRTITRARIVAVALWLFAAFPSIPPHILEVDEYLYSFVKSILGFILPVLFIGIISSMIVYKLMHQRRKVPTRTSVPRYRRSLYLLITVVVVFVICWMPFHLLAIIHSVCDHFCFLPLSACGRIFLRNRELATFLAYSNSCINPILYAFVGPNFRKSLNRLLRRSCSCLLTGKNCQKVNITYSSLTYKYSNMAIPLK</sequence>
<dbReference type="Ensembl" id="ENSEBUT00000005660.1">
    <property type="protein sequence ID" value="ENSEBUP00000005222.1"/>
    <property type="gene ID" value="ENSEBUG00000003584.1"/>
</dbReference>
<evidence type="ECO:0000256" key="9">
    <source>
        <dbReference type="RuleBase" id="RU000688"/>
    </source>
</evidence>
<keyword evidence="5 9" id="KW-0297">G-protein coupled receptor</keyword>
<evidence type="ECO:0000313" key="13">
    <source>
        <dbReference type="Proteomes" id="UP000694388"/>
    </source>
</evidence>
<organism evidence="12 13">
    <name type="scientific">Eptatretus burgeri</name>
    <name type="common">Inshore hagfish</name>
    <dbReference type="NCBI Taxonomy" id="7764"/>
    <lineage>
        <taxon>Eukaryota</taxon>
        <taxon>Metazoa</taxon>
        <taxon>Chordata</taxon>
        <taxon>Craniata</taxon>
        <taxon>Vertebrata</taxon>
        <taxon>Cyclostomata</taxon>
        <taxon>Myxini</taxon>
        <taxon>Myxiniformes</taxon>
        <taxon>Myxinidae</taxon>
        <taxon>Eptatretinae</taxon>
        <taxon>Eptatretus</taxon>
    </lineage>
</organism>
<dbReference type="InterPro" id="IPR017452">
    <property type="entry name" value="GPCR_Rhodpsn_7TM"/>
</dbReference>
<dbReference type="PROSITE" id="PS00237">
    <property type="entry name" value="G_PROTEIN_RECEP_F1_1"/>
    <property type="match status" value="1"/>
</dbReference>
<evidence type="ECO:0000313" key="12">
    <source>
        <dbReference type="Ensembl" id="ENSEBUP00000005222.1"/>
    </source>
</evidence>
<reference evidence="12" key="2">
    <citation type="submission" date="2025-09" db="UniProtKB">
        <authorList>
            <consortium name="Ensembl"/>
        </authorList>
    </citation>
    <scope>IDENTIFICATION</scope>
</reference>
<reference evidence="12" key="1">
    <citation type="submission" date="2025-08" db="UniProtKB">
        <authorList>
            <consortium name="Ensembl"/>
        </authorList>
    </citation>
    <scope>IDENTIFICATION</scope>
</reference>
<evidence type="ECO:0000256" key="1">
    <source>
        <dbReference type="ARBA" id="ARBA00004651"/>
    </source>
</evidence>
<proteinExistence type="inferred from homology"/>
<keyword evidence="4 10" id="KW-1133">Transmembrane helix</keyword>
<dbReference type="PROSITE" id="PS50262">
    <property type="entry name" value="G_PROTEIN_RECEP_F1_2"/>
    <property type="match status" value="1"/>
</dbReference>
<evidence type="ECO:0000256" key="3">
    <source>
        <dbReference type="ARBA" id="ARBA00022692"/>
    </source>
</evidence>
<evidence type="ECO:0000256" key="5">
    <source>
        <dbReference type="ARBA" id="ARBA00023040"/>
    </source>
</evidence>
<dbReference type="Proteomes" id="UP000694388">
    <property type="component" value="Unplaced"/>
</dbReference>
<keyword evidence="3 9" id="KW-0812">Transmembrane</keyword>
<evidence type="ECO:0000256" key="4">
    <source>
        <dbReference type="ARBA" id="ARBA00022989"/>
    </source>
</evidence>
<evidence type="ECO:0000256" key="10">
    <source>
        <dbReference type="SAM" id="Phobius"/>
    </source>
</evidence>
<evidence type="ECO:0000256" key="6">
    <source>
        <dbReference type="ARBA" id="ARBA00023136"/>
    </source>
</evidence>
<dbReference type="GO" id="GO:0043005">
    <property type="term" value="C:neuron projection"/>
    <property type="evidence" value="ECO:0007669"/>
    <property type="project" value="TreeGrafter"/>
</dbReference>
<evidence type="ECO:0000256" key="2">
    <source>
        <dbReference type="ARBA" id="ARBA00022475"/>
    </source>
</evidence>
<dbReference type="PRINTS" id="PR00237">
    <property type="entry name" value="GPCRRHODOPSN"/>
</dbReference>
<evidence type="ECO:0000256" key="7">
    <source>
        <dbReference type="ARBA" id="ARBA00023170"/>
    </source>
</evidence>
<evidence type="ECO:0000256" key="8">
    <source>
        <dbReference type="ARBA" id="ARBA00023224"/>
    </source>
</evidence>
<feature type="transmembrane region" description="Helical" evidence="10">
    <location>
        <begin position="165"/>
        <end position="184"/>
    </location>
</feature>
<dbReference type="InterPro" id="IPR000276">
    <property type="entry name" value="GPCR_Rhodpsn"/>
</dbReference>
<dbReference type="AlphaFoldDB" id="A0A8C4PYL6"/>
<keyword evidence="8 9" id="KW-0807">Transducer</keyword>
<feature type="transmembrane region" description="Helical" evidence="10">
    <location>
        <begin position="86"/>
        <end position="105"/>
    </location>
</feature>
<keyword evidence="2" id="KW-1003">Cell membrane</keyword>
<dbReference type="GO" id="GO:0042923">
    <property type="term" value="F:neuropeptide binding"/>
    <property type="evidence" value="ECO:0007669"/>
    <property type="project" value="TreeGrafter"/>
</dbReference>
<feature type="transmembrane region" description="Helical" evidence="10">
    <location>
        <begin position="130"/>
        <end position="153"/>
    </location>
</feature>
<accession>A0A8C4PYL6</accession>
<keyword evidence="7 9" id="KW-0675">Receptor</keyword>
<feature type="transmembrane region" description="Helical" evidence="10">
    <location>
        <begin position="196"/>
        <end position="216"/>
    </location>
</feature>
<dbReference type="SUPFAM" id="SSF81321">
    <property type="entry name" value="Family A G protein-coupled receptor-like"/>
    <property type="match status" value="1"/>
</dbReference>
<dbReference type="GO" id="GO:0005886">
    <property type="term" value="C:plasma membrane"/>
    <property type="evidence" value="ECO:0007669"/>
    <property type="project" value="UniProtKB-SubCell"/>
</dbReference>
<name>A0A8C4PYL6_EPTBU</name>
<comment type="similarity">
    <text evidence="9">Belongs to the G-protein coupled receptor 1 family.</text>
</comment>
<keyword evidence="6 10" id="KW-0472">Membrane</keyword>
<evidence type="ECO:0000259" key="11">
    <source>
        <dbReference type="PROSITE" id="PS50262"/>
    </source>
</evidence>
<feature type="domain" description="G-protein coupled receptors family 1 profile" evidence="11">
    <location>
        <begin position="64"/>
        <end position="302"/>
    </location>
</feature>
<dbReference type="Gene3D" id="1.20.1070.10">
    <property type="entry name" value="Rhodopsin 7-helix transmembrane proteins"/>
    <property type="match status" value="1"/>
</dbReference>
<feature type="transmembrane region" description="Helical" evidence="10">
    <location>
        <begin position="51"/>
        <end position="74"/>
    </location>
</feature>
<feature type="transmembrane region" description="Helical" evidence="10">
    <location>
        <begin position="237"/>
        <end position="261"/>
    </location>
</feature>
<dbReference type="GO" id="GO:0007218">
    <property type="term" value="P:neuropeptide signaling pathway"/>
    <property type="evidence" value="ECO:0007669"/>
    <property type="project" value="TreeGrafter"/>
</dbReference>